<dbReference type="STRING" id="1867952.MTBPR1_90175"/>
<dbReference type="RefSeq" id="WP_069190324.1">
    <property type="nucleotide sequence ID" value="NZ_FLYE01000048.1"/>
</dbReference>
<protein>
    <submittedName>
        <fullName evidence="2">Uncharacterized protein</fullName>
    </submittedName>
</protein>
<evidence type="ECO:0000313" key="3">
    <source>
        <dbReference type="Proteomes" id="UP000231658"/>
    </source>
</evidence>
<dbReference type="AlphaFoldDB" id="A0A1C3RM43"/>
<keyword evidence="3" id="KW-1185">Reference proteome</keyword>
<evidence type="ECO:0000256" key="1">
    <source>
        <dbReference type="SAM" id="MobiDB-lite"/>
    </source>
</evidence>
<accession>A0A1C3RM43</accession>
<sequence length="92" mass="10385">MTDQETPRKQVKRDKYNQVRAATLSPAHDKLYSSIQSLYVEKFNLNDVSFSIMARRGLELLHDHLQATTNPAIERGLVTNTKSGEVNSQANP</sequence>
<organism evidence="2 3">
    <name type="scientific">Candidatus Terasakiella magnetica</name>
    <dbReference type="NCBI Taxonomy" id="1867952"/>
    <lineage>
        <taxon>Bacteria</taxon>
        <taxon>Pseudomonadati</taxon>
        <taxon>Pseudomonadota</taxon>
        <taxon>Alphaproteobacteria</taxon>
        <taxon>Rhodospirillales</taxon>
        <taxon>Terasakiellaceae</taxon>
        <taxon>Terasakiella</taxon>
    </lineage>
</organism>
<dbReference type="EMBL" id="FLYE01000048">
    <property type="protein sequence ID" value="SCA58328.1"/>
    <property type="molecule type" value="Genomic_DNA"/>
</dbReference>
<proteinExistence type="predicted"/>
<feature type="region of interest" description="Disordered" evidence="1">
    <location>
        <begin position="72"/>
        <end position="92"/>
    </location>
</feature>
<reference evidence="2 3" key="1">
    <citation type="submission" date="2016-07" db="EMBL/GenBank/DDBJ databases">
        <authorList>
            <person name="Lefevre C.T."/>
        </authorList>
    </citation>
    <scope>NUCLEOTIDE SEQUENCE [LARGE SCALE GENOMIC DNA]</scope>
    <source>
        <strain evidence="2">PR1</strain>
    </source>
</reference>
<dbReference type="Proteomes" id="UP000231658">
    <property type="component" value="Unassembled WGS sequence"/>
</dbReference>
<feature type="compositionally biased region" description="Polar residues" evidence="1">
    <location>
        <begin position="78"/>
        <end position="92"/>
    </location>
</feature>
<gene>
    <name evidence="2" type="ORF">MTBPR1_90175</name>
</gene>
<evidence type="ECO:0000313" key="2">
    <source>
        <dbReference type="EMBL" id="SCA58328.1"/>
    </source>
</evidence>
<name>A0A1C3RM43_9PROT</name>